<name>E7C645_9HYPH</name>
<dbReference type="Gene3D" id="1.10.1750.10">
    <property type="match status" value="1"/>
</dbReference>
<dbReference type="EMBL" id="GU568000">
    <property type="protein sequence ID" value="ADI22919.1"/>
    <property type="molecule type" value="Genomic_DNA"/>
</dbReference>
<sequence length="46" mass="5716">MNLTNIGRIFGQDHTTVLYSIQMKFNKTFYWDEYQTIWEETYDLFN</sequence>
<protein>
    <submittedName>
        <fullName evidence="1">Uncharacterized protein</fullName>
    </submittedName>
</protein>
<dbReference type="InterPro" id="IPR010921">
    <property type="entry name" value="Trp_repressor/repl_initiator"/>
</dbReference>
<dbReference type="AlphaFoldDB" id="E7C645"/>
<evidence type="ECO:0000313" key="1">
    <source>
        <dbReference type="EMBL" id="ADI22919.1"/>
    </source>
</evidence>
<accession>E7C645</accession>
<dbReference type="GO" id="GO:0043565">
    <property type="term" value="F:sequence-specific DNA binding"/>
    <property type="evidence" value="ECO:0007669"/>
    <property type="project" value="InterPro"/>
</dbReference>
<organism evidence="1">
    <name type="scientific">uncultured Rhizobium sp. HF0500_35F13</name>
    <dbReference type="NCBI Taxonomy" id="723627"/>
    <lineage>
        <taxon>Bacteria</taxon>
        <taxon>Pseudomonadati</taxon>
        <taxon>Pseudomonadota</taxon>
        <taxon>Alphaproteobacteria</taxon>
        <taxon>Hyphomicrobiales</taxon>
        <taxon>Rhizobiaceae</taxon>
        <taxon>Rhizobium/Agrobacterium group</taxon>
        <taxon>Rhizobium</taxon>
        <taxon>environmental samples</taxon>
    </lineage>
</organism>
<proteinExistence type="predicted"/>
<dbReference type="SUPFAM" id="SSF48295">
    <property type="entry name" value="TrpR-like"/>
    <property type="match status" value="1"/>
</dbReference>
<reference evidence="1" key="1">
    <citation type="submission" date="2010-01" db="EMBL/GenBank/DDBJ databases">
        <title>Genome fragments of uncultured bacteria from the North Pacific subtropical Gyre.</title>
        <authorList>
            <person name="Pham V.D."/>
            <person name="Delong E.F."/>
        </authorList>
    </citation>
    <scope>NUCLEOTIDE SEQUENCE</scope>
</reference>